<name>A0A1P7U0Y8_9ALPH</name>
<reference evidence="4 5" key="1">
    <citation type="submission" date="1999-02" db="EMBL/GenBank/DDBJ databases">
        <title>The complete DNA sequence and transcription map of the unique long genome region of Marek's disease virus type 2.</title>
        <authorList>
            <person name="Jang H."/>
            <person name="Cai J."/>
            <person name="Izumiya Y."/>
            <person name="Murakami Y."/>
            <person name="Mochizuki M."/>
            <person name="Song C."/>
            <person name="Lee Y."/>
            <person name="Kai C."/>
            <person name="Takahashi E."/>
            <person name="Mikami T."/>
        </authorList>
    </citation>
    <scope>NUCLEOTIDE SEQUENCE [LARGE SCALE GENOMIC DNA]</scope>
    <source>
        <strain evidence="4">HPRS24</strain>
    </source>
</reference>
<evidence type="ECO:0000313" key="5">
    <source>
        <dbReference type="Proteomes" id="UP000133659"/>
    </source>
</evidence>
<proteinExistence type="inferred from homology"/>
<evidence type="ECO:0000256" key="1">
    <source>
        <dbReference type="ARBA" id="ARBA00022561"/>
    </source>
</evidence>
<keyword evidence="1" id="KW-0167">Capsid protein</keyword>
<dbReference type="SMR" id="A0A1P7U0Y8"/>
<dbReference type="HAMAP" id="MF_04019">
    <property type="entry name" value="HSV_TRX2"/>
    <property type="match status" value="1"/>
</dbReference>
<dbReference type="InterPro" id="IPR002690">
    <property type="entry name" value="Herpes_capsid_2"/>
</dbReference>
<evidence type="ECO:0000313" key="4">
    <source>
        <dbReference type="EMBL" id="BAA82912.1"/>
    </source>
</evidence>
<dbReference type="Pfam" id="PF01802">
    <property type="entry name" value="Herpes_V23"/>
    <property type="match status" value="1"/>
</dbReference>
<dbReference type="GO" id="GO:0005198">
    <property type="term" value="F:structural molecule activity"/>
    <property type="evidence" value="ECO:0007669"/>
    <property type="project" value="InterPro"/>
</dbReference>
<sequence length="321" mass="34558">MAASNGTTVEIELPCGLSTCDANLLQRCEGRVLFLPSVRARVLLKEVDYKSYYIAGAEPDTLSLLSTYKRRFAAVVTRALPGRMSAVVLGMGTIPSGLALQNTGPFDLCNGDAVCLIPPLFPNVCSRIRLESIDTELLFPSTVPARLAREIIAKTLSRATEGIAIGGGLAPPPTSREAESITYNGKTYTISPTLHSLDASESAVRTLLLNMIFAIDEGNMLLYALIPTLLTLGASDGYVNALVGLQTATRAVGQLIRIPRPPPLQDAWRRYPIYEALSSWITMALHLGDMLALRPLLKVCTFDGPASIKVGDLCPVISNWN</sequence>
<protein>
    <submittedName>
        <fullName evidence="4">UL18 product homolog</fullName>
    </submittedName>
</protein>
<organism evidence="4 5">
    <name type="scientific">Marek's disease virus serotype 2 MDV2</name>
    <dbReference type="NCBI Taxonomy" id="36353"/>
    <lineage>
        <taxon>Viruses</taxon>
        <taxon>Duplodnaviria</taxon>
        <taxon>Heunggongvirae</taxon>
        <taxon>Peploviricota</taxon>
        <taxon>Herviviricetes</taxon>
        <taxon>Herpesvirales</taxon>
        <taxon>Orthoherpesviridae</taxon>
        <taxon>Alphaherpesvirinae</taxon>
        <taxon>Mardivirus</taxon>
        <taxon>Mardivirus gallidalpha3</taxon>
        <taxon>Gallid alphaherpesvirus 3</taxon>
    </lineage>
</organism>
<accession>A0A1P7U0Y8</accession>
<evidence type="ECO:0000256" key="2">
    <source>
        <dbReference type="ARBA" id="ARBA00022562"/>
    </source>
</evidence>
<evidence type="ECO:0000256" key="3">
    <source>
        <dbReference type="ARBA" id="ARBA00022844"/>
    </source>
</evidence>
<keyword evidence="3" id="KW-0946">Virion</keyword>
<keyword evidence="2" id="KW-1048">Host nucleus</keyword>
<dbReference type="Proteomes" id="UP000133659">
    <property type="component" value="Genome"/>
</dbReference>
<gene>
    <name evidence="4" type="primary">ORF 24</name>
</gene>
<dbReference type="EMBL" id="AB024414">
    <property type="protein sequence ID" value="BAA82912.1"/>
    <property type="molecule type" value="Genomic_DNA"/>
</dbReference>
<dbReference type="GO" id="GO:0019028">
    <property type="term" value="C:viral capsid"/>
    <property type="evidence" value="ECO:0007669"/>
    <property type="project" value="UniProtKB-KW"/>
</dbReference>